<keyword evidence="1" id="KW-1133">Transmembrane helix</keyword>
<dbReference type="GO" id="GO:0005886">
    <property type="term" value="C:plasma membrane"/>
    <property type="evidence" value="ECO:0007669"/>
    <property type="project" value="TreeGrafter"/>
</dbReference>
<evidence type="ECO:0000313" key="2">
    <source>
        <dbReference type="EMBL" id="BCA84899.1"/>
    </source>
</evidence>
<evidence type="ECO:0000313" key="3">
    <source>
        <dbReference type="Proteomes" id="UP000502998"/>
    </source>
</evidence>
<feature type="transmembrane region" description="Helical" evidence="1">
    <location>
        <begin position="40"/>
        <end position="59"/>
    </location>
</feature>
<accession>A0A679IA32</accession>
<reference evidence="2 3" key="1">
    <citation type="submission" date="2020-02" db="EMBL/GenBank/DDBJ databases">
        <title>Characterization of vanA genotype vancomycin-resistant Enterococcus saigonensis VE80.</title>
        <authorList>
            <person name="Harada T."/>
            <person name="Motooka D."/>
            <person name="Nakamura S."/>
            <person name="Yamamoto Y."/>
            <person name="Kawahara R."/>
            <person name="Kawatsu K."/>
        </authorList>
    </citation>
    <scope>NUCLEOTIDE SEQUENCE [LARGE SCALE GENOMIC DNA]</scope>
    <source>
        <strain evidence="2 3">VE80</strain>
    </source>
</reference>
<keyword evidence="3" id="KW-1185">Reference proteome</keyword>
<dbReference type="PANTHER" id="PTHR30336">
    <property type="entry name" value="INNER MEMBRANE PROTEIN, PROBABLE PERMEASE"/>
    <property type="match status" value="1"/>
</dbReference>
<organism evidence="2 3">
    <name type="scientific">Enterococcus saigonensis</name>
    <dbReference type="NCBI Taxonomy" id="1805431"/>
    <lineage>
        <taxon>Bacteria</taxon>
        <taxon>Bacillati</taxon>
        <taxon>Bacillota</taxon>
        <taxon>Bacilli</taxon>
        <taxon>Lactobacillales</taxon>
        <taxon>Enterococcaceae</taxon>
        <taxon>Enterococcus</taxon>
    </lineage>
</organism>
<name>A0A679IA32_9ENTE</name>
<dbReference type="Gene3D" id="1.10.3620.10">
    <property type="entry name" value="YdcF like domain"/>
    <property type="match status" value="1"/>
</dbReference>
<dbReference type="Gene3D" id="3.40.50.620">
    <property type="entry name" value="HUPs"/>
    <property type="match status" value="1"/>
</dbReference>
<dbReference type="EMBL" id="AP022822">
    <property type="protein sequence ID" value="BCA84899.1"/>
    <property type="molecule type" value="Genomic_DNA"/>
</dbReference>
<protein>
    <submittedName>
        <fullName evidence="2">Uncharacterized protein</fullName>
    </submittedName>
</protein>
<proteinExistence type="predicted"/>
<dbReference type="RefSeq" id="WP_173102273.1">
    <property type="nucleotide sequence ID" value="NZ_AP022822.1"/>
</dbReference>
<keyword evidence="1" id="KW-0472">Membrane</keyword>
<gene>
    <name evidence="2" type="ORF">EsVE80_04220</name>
</gene>
<evidence type="ECO:0000256" key="1">
    <source>
        <dbReference type="SAM" id="Phobius"/>
    </source>
</evidence>
<keyword evidence="1" id="KW-0812">Transmembrane</keyword>
<sequence>MTYTLADDINLLGTFCSQRDLTALTQNSLQEKYNFPKADAFVLFGGSILGGVATMITAMENKIAKNYLIVGGQGHTTESLRHQIKLNYHQIKTKNVSEAEMFNALLQLKTGQTADYVEVQSTNCGNNITNMLKILTDNHLPHGSVILCQDATMQRRMGATLQKFAPEITIVNYASYEIKVILKENQLQFDRELMGMWDLDTYITLLLGEISRLQNTPTGYGPAGKNFIAPVFIPKDVLAAYSRLIKAFPNKIRSANPLYAKELKT</sequence>
<dbReference type="KEGG" id="esg:EsVE80_04220"/>
<dbReference type="InterPro" id="IPR014729">
    <property type="entry name" value="Rossmann-like_a/b/a_fold"/>
</dbReference>
<dbReference type="PANTHER" id="PTHR30336:SF20">
    <property type="entry name" value="DUF218 DOMAIN-CONTAINING PROTEIN"/>
    <property type="match status" value="1"/>
</dbReference>
<dbReference type="Proteomes" id="UP000502998">
    <property type="component" value="Chromosome"/>
</dbReference>
<dbReference type="InterPro" id="IPR051599">
    <property type="entry name" value="Cell_Envelope_Assoc"/>
</dbReference>
<dbReference type="AlphaFoldDB" id="A0A679IA32"/>